<organism evidence="5">
    <name type="scientific">marine metagenome</name>
    <dbReference type="NCBI Taxonomy" id="408172"/>
    <lineage>
        <taxon>unclassified sequences</taxon>
        <taxon>metagenomes</taxon>
        <taxon>ecological metagenomes</taxon>
    </lineage>
</organism>
<feature type="domain" description="Leucine-binding protein" evidence="4">
    <location>
        <begin position="35"/>
        <end position="203"/>
    </location>
</feature>
<accession>A0A382HPV5</accession>
<dbReference type="InterPro" id="IPR028081">
    <property type="entry name" value="Leu-bd"/>
</dbReference>
<gene>
    <name evidence="5" type="ORF">METZ01_LOCUS241537</name>
</gene>
<keyword evidence="3" id="KW-0029">Amino-acid transport</keyword>
<evidence type="ECO:0000256" key="3">
    <source>
        <dbReference type="ARBA" id="ARBA00022970"/>
    </source>
</evidence>
<evidence type="ECO:0000256" key="1">
    <source>
        <dbReference type="ARBA" id="ARBA00022448"/>
    </source>
</evidence>
<feature type="non-terminal residue" evidence="5">
    <location>
        <position position="205"/>
    </location>
</feature>
<evidence type="ECO:0000256" key="2">
    <source>
        <dbReference type="ARBA" id="ARBA00022729"/>
    </source>
</evidence>
<dbReference type="InterPro" id="IPR000709">
    <property type="entry name" value="Leu_Ile_Val-bd"/>
</dbReference>
<keyword evidence="2" id="KW-0732">Signal</keyword>
<evidence type="ECO:0000259" key="4">
    <source>
        <dbReference type="Pfam" id="PF13458"/>
    </source>
</evidence>
<dbReference type="AlphaFoldDB" id="A0A382HPV5"/>
<dbReference type="Pfam" id="PF13458">
    <property type="entry name" value="Peripla_BP_6"/>
    <property type="match status" value="1"/>
</dbReference>
<protein>
    <recommendedName>
        <fullName evidence="4">Leucine-binding protein domain-containing protein</fullName>
    </recommendedName>
</protein>
<dbReference type="EMBL" id="UINC01062248">
    <property type="protein sequence ID" value="SVB88683.1"/>
    <property type="molecule type" value="Genomic_DNA"/>
</dbReference>
<dbReference type="PRINTS" id="PR00337">
    <property type="entry name" value="LEUILEVALBP"/>
</dbReference>
<dbReference type="PANTHER" id="PTHR47235">
    <property type="entry name" value="BLR6548 PROTEIN"/>
    <property type="match status" value="1"/>
</dbReference>
<dbReference type="Gene3D" id="3.40.50.2300">
    <property type="match status" value="1"/>
</dbReference>
<keyword evidence="1" id="KW-0813">Transport</keyword>
<sequence>MRYMLFALALLIAFSLSRRPAAAEDVPGVTDDRILVGMTNDLTGPLAFIGQQTSAGARLYLQHVNEQGGIHGRRIELLVEDDGYQPARTVAAFRKLLDRNRVFCFAGNMGSSTTMATLPLVARERVPVVMPLNYNSRMSTPYKRYIFAMDPSYPIQSWIILKYIAEVEKAESPRLAVIYQDDDYGRDGLQGLRAAATHYGIPILS</sequence>
<proteinExistence type="predicted"/>
<reference evidence="5" key="1">
    <citation type="submission" date="2018-05" db="EMBL/GenBank/DDBJ databases">
        <authorList>
            <person name="Lanie J.A."/>
            <person name="Ng W.-L."/>
            <person name="Kazmierczak K.M."/>
            <person name="Andrzejewski T.M."/>
            <person name="Davidsen T.M."/>
            <person name="Wayne K.J."/>
            <person name="Tettelin H."/>
            <person name="Glass J.I."/>
            <person name="Rusch D."/>
            <person name="Podicherti R."/>
            <person name="Tsui H.-C.T."/>
            <person name="Winkler M.E."/>
        </authorList>
    </citation>
    <scope>NUCLEOTIDE SEQUENCE</scope>
</reference>
<dbReference type="PANTHER" id="PTHR47235:SF1">
    <property type="entry name" value="BLR6548 PROTEIN"/>
    <property type="match status" value="1"/>
</dbReference>
<name>A0A382HPV5_9ZZZZ</name>
<evidence type="ECO:0000313" key="5">
    <source>
        <dbReference type="EMBL" id="SVB88683.1"/>
    </source>
</evidence>
<dbReference type="InterPro" id="IPR028082">
    <property type="entry name" value="Peripla_BP_I"/>
</dbReference>
<dbReference type="GO" id="GO:0006865">
    <property type="term" value="P:amino acid transport"/>
    <property type="evidence" value="ECO:0007669"/>
    <property type="project" value="UniProtKB-KW"/>
</dbReference>
<dbReference type="SUPFAM" id="SSF53822">
    <property type="entry name" value="Periplasmic binding protein-like I"/>
    <property type="match status" value="1"/>
</dbReference>